<organism evidence="10 11">
    <name type="scientific">Paenibacillus antibioticophila</name>
    <dbReference type="NCBI Taxonomy" id="1274374"/>
    <lineage>
        <taxon>Bacteria</taxon>
        <taxon>Bacillati</taxon>
        <taxon>Bacillota</taxon>
        <taxon>Bacilli</taxon>
        <taxon>Bacillales</taxon>
        <taxon>Paenibacillaceae</taxon>
        <taxon>Paenibacillus</taxon>
    </lineage>
</organism>
<keyword evidence="2" id="KW-0813">Transport</keyword>
<feature type="transmembrane region" description="Helical" evidence="8">
    <location>
        <begin position="166"/>
        <end position="186"/>
    </location>
</feature>
<dbReference type="InterPro" id="IPR036259">
    <property type="entry name" value="MFS_trans_sf"/>
</dbReference>
<keyword evidence="3" id="KW-1003">Cell membrane</keyword>
<keyword evidence="6 8" id="KW-1133">Transmembrane helix</keyword>
<keyword evidence="11" id="KW-1185">Reference proteome</keyword>
<evidence type="ECO:0000256" key="4">
    <source>
        <dbReference type="ARBA" id="ARBA00022519"/>
    </source>
</evidence>
<evidence type="ECO:0000259" key="9">
    <source>
        <dbReference type="Pfam" id="PF12832"/>
    </source>
</evidence>
<comment type="subcellular location">
    <subcellularLocation>
        <location evidence="1">Cell inner membrane</location>
        <topology evidence="1">Multi-pass membrane protein</topology>
    </subcellularLocation>
</comment>
<feature type="transmembrane region" description="Helical" evidence="8">
    <location>
        <begin position="273"/>
        <end position="291"/>
    </location>
</feature>
<dbReference type="GO" id="GO:0030395">
    <property type="term" value="F:lactose binding"/>
    <property type="evidence" value="ECO:0007669"/>
    <property type="project" value="TreeGrafter"/>
</dbReference>
<evidence type="ECO:0000256" key="8">
    <source>
        <dbReference type="SAM" id="Phobius"/>
    </source>
</evidence>
<keyword evidence="4" id="KW-0997">Cell inner membrane</keyword>
<dbReference type="PANTHER" id="PTHR23522">
    <property type="entry name" value="BLL5896 PROTEIN"/>
    <property type="match status" value="1"/>
</dbReference>
<sequence length="408" mass="45304">MAHLQDDTRSLSNSYLPLGLLNFFVYGTLVIFAAFFQLYLKEIGMNMLEIGSLMAIGPLVSLFAHPLWRYFSDRSRNVRLVLLAMLMGLLIIGHLVFRANTYSMLYLTMLLLFFFQSPLLVQTNSLTLGMIENTNHRYGAFRLWGSLGWSFIALTAGPIIDAVGQNGTSVLFSLMLLLSVGSALLLPRSRMTTNTPWIRGREIRLTLQNKYFLAFVGFGVLVSIPNAINGIFMPLFMNDLGGSKLEVGGAVFLSTLFEVMVFVLLRRYVKTKITYLMGCLTMVSLLFAIRWDLMGEATHPVQIIFIQVLHAVTFGGFFYVGTRLTGLFLPKPLRSAGQAVYTFALSGSAGVIAGLLGGWLFQNFGPVAMYKLGVIMTLLGTVGFAFMWQILRVNGYTPAMAHTPPDEL</sequence>
<dbReference type="SUPFAM" id="SSF103473">
    <property type="entry name" value="MFS general substrate transporter"/>
    <property type="match status" value="1"/>
</dbReference>
<feature type="domain" description="Major facilitator superfamily associated" evidence="9">
    <location>
        <begin position="18"/>
        <end position="371"/>
    </location>
</feature>
<dbReference type="Proteomes" id="UP000681162">
    <property type="component" value="Unassembled WGS sequence"/>
</dbReference>
<evidence type="ECO:0000256" key="2">
    <source>
        <dbReference type="ARBA" id="ARBA00022448"/>
    </source>
</evidence>
<dbReference type="PANTHER" id="PTHR23522:SF10">
    <property type="entry name" value="3-PHENYLPROPIONIC ACID TRANSPORTER-RELATED"/>
    <property type="match status" value="1"/>
</dbReference>
<feature type="transmembrane region" description="Helical" evidence="8">
    <location>
        <begin position="367"/>
        <end position="391"/>
    </location>
</feature>
<accession>A0A919XQY2</accession>
<evidence type="ECO:0000256" key="5">
    <source>
        <dbReference type="ARBA" id="ARBA00022692"/>
    </source>
</evidence>
<feature type="transmembrane region" description="Helical" evidence="8">
    <location>
        <begin position="211"/>
        <end position="235"/>
    </location>
</feature>
<evidence type="ECO:0000256" key="6">
    <source>
        <dbReference type="ARBA" id="ARBA00022989"/>
    </source>
</evidence>
<evidence type="ECO:0000256" key="3">
    <source>
        <dbReference type="ARBA" id="ARBA00022475"/>
    </source>
</evidence>
<feature type="transmembrane region" description="Helical" evidence="8">
    <location>
        <begin position="247"/>
        <end position="266"/>
    </location>
</feature>
<evidence type="ECO:0000256" key="1">
    <source>
        <dbReference type="ARBA" id="ARBA00004429"/>
    </source>
</evidence>
<dbReference type="EMBL" id="BORR01000001">
    <property type="protein sequence ID" value="GIO35295.1"/>
    <property type="molecule type" value="Genomic_DNA"/>
</dbReference>
<dbReference type="Pfam" id="PF12832">
    <property type="entry name" value="MFS_1_like"/>
    <property type="match status" value="1"/>
</dbReference>
<dbReference type="RefSeq" id="WP_212937742.1">
    <property type="nucleotide sequence ID" value="NZ_BORR01000001.1"/>
</dbReference>
<dbReference type="AlphaFoldDB" id="A0A919XQY2"/>
<feature type="transmembrane region" description="Helical" evidence="8">
    <location>
        <begin position="46"/>
        <end position="68"/>
    </location>
</feature>
<keyword evidence="7 8" id="KW-0472">Membrane</keyword>
<proteinExistence type="predicted"/>
<reference evidence="10 11" key="1">
    <citation type="submission" date="2021-03" db="EMBL/GenBank/DDBJ databases">
        <title>Antimicrobial resistance genes in bacteria isolated from Japanese honey, and their potential for conferring macrolide and lincosamide resistance in the American foulbrood pathogen Paenibacillus larvae.</title>
        <authorList>
            <person name="Okamoto M."/>
            <person name="Kumagai M."/>
            <person name="Kanamori H."/>
            <person name="Takamatsu D."/>
        </authorList>
    </citation>
    <scope>NUCLEOTIDE SEQUENCE [LARGE SCALE GENOMIC DNA]</scope>
    <source>
        <strain evidence="10 11">J41TS12</strain>
    </source>
</reference>
<dbReference type="Gene3D" id="1.20.1250.20">
    <property type="entry name" value="MFS general substrate transporter like domains"/>
    <property type="match status" value="2"/>
</dbReference>
<evidence type="ECO:0000313" key="10">
    <source>
        <dbReference type="EMBL" id="GIO35295.1"/>
    </source>
</evidence>
<feature type="transmembrane region" description="Helical" evidence="8">
    <location>
        <begin position="103"/>
        <end position="121"/>
    </location>
</feature>
<dbReference type="InterPro" id="IPR024989">
    <property type="entry name" value="MFS_assoc_dom"/>
</dbReference>
<evidence type="ECO:0000256" key="7">
    <source>
        <dbReference type="ARBA" id="ARBA00023136"/>
    </source>
</evidence>
<feature type="transmembrane region" description="Helical" evidence="8">
    <location>
        <begin position="80"/>
        <end position="97"/>
    </location>
</feature>
<feature type="transmembrane region" description="Helical" evidence="8">
    <location>
        <begin position="141"/>
        <end position="160"/>
    </location>
</feature>
<feature type="transmembrane region" description="Helical" evidence="8">
    <location>
        <begin position="340"/>
        <end position="361"/>
    </location>
</feature>
<dbReference type="GO" id="GO:0005886">
    <property type="term" value="C:plasma membrane"/>
    <property type="evidence" value="ECO:0007669"/>
    <property type="project" value="UniProtKB-SubCell"/>
</dbReference>
<dbReference type="GO" id="GO:0015528">
    <property type="term" value="F:lactose:proton symporter activity"/>
    <property type="evidence" value="ECO:0007669"/>
    <property type="project" value="TreeGrafter"/>
</dbReference>
<name>A0A919XQY2_9BACL</name>
<protein>
    <submittedName>
        <fullName evidence="10">MFS metabolite transporter</fullName>
    </submittedName>
</protein>
<evidence type="ECO:0000313" key="11">
    <source>
        <dbReference type="Proteomes" id="UP000681162"/>
    </source>
</evidence>
<comment type="caution">
    <text evidence="10">The sequence shown here is derived from an EMBL/GenBank/DDBJ whole genome shotgun (WGS) entry which is preliminary data.</text>
</comment>
<feature type="transmembrane region" description="Helical" evidence="8">
    <location>
        <begin position="20"/>
        <end position="40"/>
    </location>
</feature>
<keyword evidence="5 8" id="KW-0812">Transmembrane</keyword>
<feature type="transmembrane region" description="Helical" evidence="8">
    <location>
        <begin position="303"/>
        <end position="320"/>
    </location>
</feature>
<gene>
    <name evidence="10" type="ORF">J41TS12_01560</name>
</gene>